<evidence type="ECO:0000313" key="1">
    <source>
        <dbReference type="EMBL" id="CAK5071422.1"/>
    </source>
</evidence>
<dbReference type="EMBL" id="CAVMJV010000022">
    <property type="protein sequence ID" value="CAK5071422.1"/>
    <property type="molecule type" value="Genomic_DNA"/>
</dbReference>
<name>A0ACB0Z0R6_MELEN</name>
<organism evidence="1 2">
    <name type="scientific">Meloidogyne enterolobii</name>
    <name type="common">Root-knot nematode worm</name>
    <name type="synonym">Meloidogyne mayaguensis</name>
    <dbReference type="NCBI Taxonomy" id="390850"/>
    <lineage>
        <taxon>Eukaryota</taxon>
        <taxon>Metazoa</taxon>
        <taxon>Ecdysozoa</taxon>
        <taxon>Nematoda</taxon>
        <taxon>Chromadorea</taxon>
        <taxon>Rhabditida</taxon>
        <taxon>Tylenchina</taxon>
        <taxon>Tylenchomorpha</taxon>
        <taxon>Tylenchoidea</taxon>
        <taxon>Meloidogynidae</taxon>
        <taxon>Meloidogyninae</taxon>
        <taxon>Meloidogyne</taxon>
    </lineage>
</organism>
<gene>
    <name evidence="1" type="ORF">MENTE1834_LOCUS18897</name>
</gene>
<comment type="caution">
    <text evidence="1">The sequence shown here is derived from an EMBL/GenBank/DDBJ whole genome shotgun (WGS) entry which is preliminary data.</text>
</comment>
<proteinExistence type="predicted"/>
<protein>
    <submittedName>
        <fullName evidence="1">Uncharacterized protein</fullName>
    </submittedName>
</protein>
<reference evidence="1" key="1">
    <citation type="submission" date="2023-11" db="EMBL/GenBank/DDBJ databases">
        <authorList>
            <person name="Poullet M."/>
        </authorList>
    </citation>
    <scope>NUCLEOTIDE SEQUENCE</scope>
    <source>
        <strain evidence="1">E1834</strain>
    </source>
</reference>
<keyword evidence="2" id="KW-1185">Reference proteome</keyword>
<dbReference type="Proteomes" id="UP001497535">
    <property type="component" value="Unassembled WGS sequence"/>
</dbReference>
<accession>A0ACB0Z0R6</accession>
<sequence>MTSPTNNCCHPKQQQPQTTASELASVMQELRQRFDKPTNPNDVPVQPVLKEKQKEQLSFFQRKDAFMRECQKRFAKKILVRMQQRSAPQLLNGREKFSVKWCDRPSSQYGCQDTNSAPDFLTEKTKRETMEEPDDEEKLSEYCNEALIKSASTGNVNSLSTPVSVPTITRSASTGNLGSTGNFSSSTAQQQPMFSSSVMLEIPHSEVESVPSSILSSACLLSRLEARERMCKSCRRAGPQYDSFFGCRHTKSCPGLLEYPSEMMKFLVDCEDITGQRHPTFSTKRAMEIAEECDRQ</sequence>
<evidence type="ECO:0000313" key="2">
    <source>
        <dbReference type="Proteomes" id="UP001497535"/>
    </source>
</evidence>